<keyword evidence="5" id="KW-0813">Transport</keyword>
<evidence type="ECO:0000256" key="7">
    <source>
        <dbReference type="ARBA" id="ARBA00034473"/>
    </source>
</evidence>
<comment type="subunit">
    <text evidence="3">The complex is composed of two ATP-binding proteins (UgpC), two transmembrane proteins (UgpA and UgpE) and a solute-binding protein (UgpB).</text>
</comment>
<keyword evidence="9" id="KW-1185">Reference proteome</keyword>
<keyword evidence="6" id="KW-0732">Signal</keyword>
<evidence type="ECO:0000313" key="9">
    <source>
        <dbReference type="Proteomes" id="UP000001023"/>
    </source>
</evidence>
<protein>
    <recommendedName>
        <fullName evidence="4">sn-glycerol-3-phosphate-binding periplasmic protein UgpB</fullName>
    </recommendedName>
</protein>
<dbReference type="GO" id="GO:0042597">
    <property type="term" value="C:periplasmic space"/>
    <property type="evidence" value="ECO:0007669"/>
    <property type="project" value="UniProtKB-SubCell"/>
</dbReference>
<dbReference type="AlphaFoldDB" id="Q5LX31"/>
<evidence type="ECO:0000256" key="3">
    <source>
        <dbReference type="ARBA" id="ARBA00011557"/>
    </source>
</evidence>
<comment type="similarity">
    <text evidence="2">Belongs to the bacterial solute-binding protein 1 family.</text>
</comment>
<evidence type="ECO:0000256" key="6">
    <source>
        <dbReference type="ARBA" id="ARBA00022729"/>
    </source>
</evidence>
<sequence length="461" mass="50695">MIAFIKLLLELFFPLRNHPPVHEPREVDMTCKFLTLSASALVLTTGMAFAQTEIQWWHAMGGTNGERVDKIAADFNASQSEYKVVPTYKGNYTETMTAAVAAFRAKEHPHLVQVFEVGTATMMAAKGAIYPVEQLMSDAGEPFDKSDYLPAVISYYQTSEGELLSMPFNSSTPVLWYNADALKAAGVEVPKTWDDMKTAAKALVDSGMDCGFSFGWQSWVMIENYSAWHNIAMGTKENGFAGFDTELSFNNDEVTARLDDIAAMSEGNLFKYGGRRGDSLPMFTNGECGMWMNSSAYYGSIKGQAQFEFGQTMLPLDSAVADAPQNSIIGGATLWALAGHEAEEYKGLAKFMTYLSSPEVQAWWHQETGYVPITTAAYELSKEQGFYDSNPGTDTAIQQLSLNTPTANSRGIRFGNFVQIRDVINEELEALWAGDKTAAQALAAATERGNALLRKFERSAN</sequence>
<dbReference type="PANTHER" id="PTHR43649:SF31">
    <property type="entry name" value="SN-GLYCEROL-3-PHOSPHATE-BINDING PERIPLASMIC PROTEIN UGPB"/>
    <property type="match status" value="1"/>
</dbReference>
<dbReference type="PaxDb" id="246200-SPO0240"/>
<reference evidence="8 9" key="1">
    <citation type="journal article" date="2004" name="Nature">
        <title>Genome sequence of Silicibacter pomeroyi reveals adaptations to the marine environment.</title>
        <authorList>
            <person name="Moran M.A."/>
            <person name="Buchan A."/>
            <person name="Gonzalez J.M."/>
            <person name="Heidelberg J.F."/>
            <person name="Whitman W.B."/>
            <person name="Kiene R.P."/>
            <person name="Henriksen J.R."/>
            <person name="King G.M."/>
            <person name="Belas R."/>
            <person name="Fuqua C."/>
            <person name="Brinkac L."/>
            <person name="Lewis M."/>
            <person name="Johri S."/>
            <person name="Weaver B."/>
            <person name="Pai G."/>
            <person name="Eisen J.A."/>
            <person name="Rahe E."/>
            <person name="Sheldon W.M."/>
            <person name="Ye W."/>
            <person name="Miller T.R."/>
            <person name="Carlton J."/>
            <person name="Rasko D.A."/>
            <person name="Paulsen I.T."/>
            <person name="Ren Q."/>
            <person name="Daugherty S.C."/>
            <person name="Deboy R.T."/>
            <person name="Dodson R.J."/>
            <person name="Durkin A.S."/>
            <person name="Madupu R."/>
            <person name="Nelson W.C."/>
            <person name="Sullivan S.A."/>
            <person name="Rosovitz M.J."/>
            <person name="Haft D.H."/>
            <person name="Selengut J."/>
            <person name="Ward N."/>
        </authorList>
    </citation>
    <scope>NUCLEOTIDE SEQUENCE [LARGE SCALE GENOMIC DNA]</scope>
    <source>
        <strain evidence="9">ATCC 700808 / DSM 15171 / DSS-3</strain>
    </source>
</reference>
<evidence type="ECO:0000256" key="4">
    <source>
        <dbReference type="ARBA" id="ARBA00017470"/>
    </source>
</evidence>
<dbReference type="EMBL" id="CP000031">
    <property type="protein sequence ID" value="AAV93565.1"/>
    <property type="molecule type" value="Genomic_DNA"/>
</dbReference>
<dbReference type="HOGENOM" id="CLU_031285_3_0_5"/>
<reference evidence="8 9" key="2">
    <citation type="journal article" date="2014" name="Stand. Genomic Sci.">
        <title>An updated genome annotation for the model marine bacterium Ruegeria pomeroyi DSS-3.</title>
        <authorList>
            <person name="Rivers A.R."/>
            <person name="Smith C.B."/>
            <person name="Moran M.A."/>
        </authorList>
    </citation>
    <scope>GENOME REANNOTATION</scope>
    <source>
        <strain evidence="9">ATCC 700808 / DSM 15171 / DSS-3</strain>
    </source>
</reference>
<gene>
    <name evidence="8" type="primary">ugpB</name>
    <name evidence="8" type="ordered locus">SPO0240</name>
</gene>
<name>Q5LX31_RUEPO</name>
<accession>Q5LX31</accession>
<dbReference type="NCBIfam" id="NF008211">
    <property type="entry name" value="PRK10974.1"/>
    <property type="match status" value="1"/>
</dbReference>
<dbReference type="Proteomes" id="UP000001023">
    <property type="component" value="Chromosome"/>
</dbReference>
<dbReference type="eggNOG" id="COG1653">
    <property type="taxonomic scope" value="Bacteria"/>
</dbReference>
<dbReference type="Gene3D" id="3.40.190.10">
    <property type="entry name" value="Periplasmic binding protein-like II"/>
    <property type="match status" value="2"/>
</dbReference>
<evidence type="ECO:0000256" key="2">
    <source>
        <dbReference type="ARBA" id="ARBA00008520"/>
    </source>
</evidence>
<evidence type="ECO:0000256" key="1">
    <source>
        <dbReference type="ARBA" id="ARBA00004418"/>
    </source>
</evidence>
<dbReference type="STRING" id="246200.SPO0240"/>
<dbReference type="CDD" id="cd14748">
    <property type="entry name" value="PBP2_UgpB"/>
    <property type="match status" value="1"/>
</dbReference>
<dbReference type="Pfam" id="PF13416">
    <property type="entry name" value="SBP_bac_8"/>
    <property type="match status" value="1"/>
</dbReference>
<dbReference type="SUPFAM" id="SSF53850">
    <property type="entry name" value="Periplasmic binding protein-like II"/>
    <property type="match status" value="1"/>
</dbReference>
<dbReference type="PANTHER" id="PTHR43649">
    <property type="entry name" value="ARABINOSE-BINDING PROTEIN-RELATED"/>
    <property type="match status" value="1"/>
</dbReference>
<comment type="subcellular location">
    <subcellularLocation>
        <location evidence="1">Periplasm</location>
    </subcellularLocation>
</comment>
<evidence type="ECO:0000256" key="5">
    <source>
        <dbReference type="ARBA" id="ARBA00022448"/>
    </source>
</evidence>
<dbReference type="KEGG" id="sil:SPO0240"/>
<dbReference type="InterPro" id="IPR006059">
    <property type="entry name" value="SBP"/>
</dbReference>
<comment type="function">
    <text evidence="7">Part of the ABC transporter complex UgpBAEC involved in sn-glycerol-3-phosphate (G3P) import. Binds G3P.</text>
</comment>
<proteinExistence type="inferred from homology"/>
<dbReference type="InterPro" id="IPR050490">
    <property type="entry name" value="Bact_solute-bd_prot1"/>
</dbReference>
<evidence type="ECO:0000313" key="8">
    <source>
        <dbReference type="EMBL" id="AAV93565.1"/>
    </source>
</evidence>
<organism evidence="8 9">
    <name type="scientific">Ruegeria pomeroyi (strain ATCC 700808 / DSM 15171 / DSS-3)</name>
    <name type="common">Silicibacter pomeroyi</name>
    <dbReference type="NCBI Taxonomy" id="246200"/>
    <lineage>
        <taxon>Bacteria</taxon>
        <taxon>Pseudomonadati</taxon>
        <taxon>Pseudomonadota</taxon>
        <taxon>Alphaproteobacteria</taxon>
        <taxon>Rhodobacterales</taxon>
        <taxon>Roseobacteraceae</taxon>
        <taxon>Ruegeria</taxon>
    </lineage>
</organism>